<dbReference type="InterPro" id="IPR002549">
    <property type="entry name" value="AI-2E-like"/>
</dbReference>
<keyword evidence="5 8" id="KW-0812">Transmembrane</keyword>
<evidence type="ECO:0000256" key="6">
    <source>
        <dbReference type="ARBA" id="ARBA00022989"/>
    </source>
</evidence>
<sequence>REDLRNRLIRLAGTDDLQQTTAAIDDAARRLGRLLLFQLAVNAAFGALVGIGLFFIGVPSPFLWGVLGGILRFVPYIGGFISAALPLALAFAVDPGWSMVIWTLVLFVGAELFLSNVAEPLLYGHSTGLSPVAILLAASVWAFLWGPVGLILATPLTVCLVVMGRYVPRLEFIDVIFGDRPALSPPQIFYQRMLAGEPGEASDQARAFLRERALATYYDEVALAGMRLAHEDVSRYAVEGERLEVMKQAVHRFVRSLDRLKSPLPKGGALNSEAAAAVAVAGPDAAVARIVKRKNELAPPWRGETPVVCIAGNGTLDEPVTTMLAQVVTKHGLRTRTLNWGEANDLNPGEGERQGVALVILSFLEPLSLVHLRLAVRKAHAMAPGARVILGIWRARDPRMVAELKSKLHADAVVTNFNEGLAAILSLAEDREPRSGHEAPSAIRHQP</sequence>
<evidence type="ECO:0000256" key="3">
    <source>
        <dbReference type="ARBA" id="ARBA00022448"/>
    </source>
</evidence>
<evidence type="ECO:0000256" key="5">
    <source>
        <dbReference type="ARBA" id="ARBA00022692"/>
    </source>
</evidence>
<reference evidence="9 10" key="1">
    <citation type="submission" date="2018-08" db="EMBL/GenBank/DDBJ databases">
        <title>Fulvimarina sp. 85, whole genome shotgun sequence.</title>
        <authorList>
            <person name="Tuo L."/>
        </authorList>
    </citation>
    <scope>NUCLEOTIDE SEQUENCE [LARGE SCALE GENOMIC DNA]</scope>
    <source>
        <strain evidence="9 10">85</strain>
    </source>
</reference>
<accession>A0A371WY10</accession>
<dbReference type="PANTHER" id="PTHR21716:SF53">
    <property type="entry name" value="PERMEASE PERM-RELATED"/>
    <property type="match status" value="1"/>
</dbReference>
<name>A0A371WY10_9HYPH</name>
<dbReference type="EMBL" id="QURL01000013">
    <property type="protein sequence ID" value="RFC61839.1"/>
    <property type="molecule type" value="Genomic_DNA"/>
</dbReference>
<dbReference type="OrthoDB" id="9799225at2"/>
<evidence type="ECO:0000313" key="10">
    <source>
        <dbReference type="Proteomes" id="UP000264310"/>
    </source>
</evidence>
<evidence type="ECO:0000256" key="2">
    <source>
        <dbReference type="ARBA" id="ARBA00009773"/>
    </source>
</evidence>
<feature type="transmembrane region" description="Helical" evidence="8">
    <location>
        <begin position="34"/>
        <end position="56"/>
    </location>
</feature>
<feature type="transmembrane region" description="Helical" evidence="8">
    <location>
        <begin position="62"/>
        <end position="89"/>
    </location>
</feature>
<keyword evidence="6 8" id="KW-1133">Transmembrane helix</keyword>
<comment type="similarity">
    <text evidence="2">Belongs to the autoinducer-2 exporter (AI-2E) (TC 2.A.86) family.</text>
</comment>
<gene>
    <name evidence="9" type="ORF">DYI37_18990</name>
</gene>
<proteinExistence type="inferred from homology"/>
<protein>
    <submittedName>
        <fullName evidence="9">AI-2E family transporter</fullName>
    </submittedName>
</protein>
<keyword evidence="10" id="KW-1185">Reference proteome</keyword>
<dbReference type="Proteomes" id="UP000264310">
    <property type="component" value="Unassembled WGS sequence"/>
</dbReference>
<keyword evidence="7 8" id="KW-0472">Membrane</keyword>
<evidence type="ECO:0000256" key="8">
    <source>
        <dbReference type="SAM" id="Phobius"/>
    </source>
</evidence>
<feature type="transmembrane region" description="Helical" evidence="8">
    <location>
        <begin position="96"/>
        <end position="114"/>
    </location>
</feature>
<feature type="non-terminal residue" evidence="9">
    <location>
        <position position="1"/>
    </location>
</feature>
<dbReference type="AlphaFoldDB" id="A0A371WY10"/>
<dbReference type="Pfam" id="PF01594">
    <property type="entry name" value="AI-2E_transport"/>
    <property type="match status" value="1"/>
</dbReference>
<dbReference type="RefSeq" id="WP_147307956.1">
    <property type="nucleotide sequence ID" value="NZ_QURL01000013.1"/>
</dbReference>
<evidence type="ECO:0000313" key="9">
    <source>
        <dbReference type="EMBL" id="RFC61839.1"/>
    </source>
</evidence>
<keyword evidence="3" id="KW-0813">Transport</keyword>
<organism evidence="9 10">
    <name type="scientific">Fulvimarina endophytica</name>
    <dbReference type="NCBI Taxonomy" id="2293836"/>
    <lineage>
        <taxon>Bacteria</taxon>
        <taxon>Pseudomonadati</taxon>
        <taxon>Pseudomonadota</taxon>
        <taxon>Alphaproteobacteria</taxon>
        <taxon>Hyphomicrobiales</taxon>
        <taxon>Aurantimonadaceae</taxon>
        <taxon>Fulvimarina</taxon>
    </lineage>
</organism>
<feature type="transmembrane region" description="Helical" evidence="8">
    <location>
        <begin position="134"/>
        <end position="163"/>
    </location>
</feature>
<evidence type="ECO:0000256" key="1">
    <source>
        <dbReference type="ARBA" id="ARBA00004651"/>
    </source>
</evidence>
<evidence type="ECO:0000256" key="7">
    <source>
        <dbReference type="ARBA" id="ARBA00023136"/>
    </source>
</evidence>
<keyword evidence="4" id="KW-1003">Cell membrane</keyword>
<evidence type="ECO:0000256" key="4">
    <source>
        <dbReference type="ARBA" id="ARBA00022475"/>
    </source>
</evidence>
<comment type="subcellular location">
    <subcellularLocation>
        <location evidence="1">Cell membrane</location>
        <topology evidence="1">Multi-pass membrane protein</topology>
    </subcellularLocation>
</comment>
<comment type="caution">
    <text evidence="9">The sequence shown here is derived from an EMBL/GenBank/DDBJ whole genome shotgun (WGS) entry which is preliminary data.</text>
</comment>
<dbReference type="PANTHER" id="PTHR21716">
    <property type="entry name" value="TRANSMEMBRANE PROTEIN"/>
    <property type="match status" value="1"/>
</dbReference>
<dbReference type="GO" id="GO:0005886">
    <property type="term" value="C:plasma membrane"/>
    <property type="evidence" value="ECO:0007669"/>
    <property type="project" value="UniProtKB-SubCell"/>
</dbReference>